<gene>
    <name evidence="13" type="ORF">AMORRO_LOCUS3168</name>
</gene>
<dbReference type="InterPro" id="IPR001279">
    <property type="entry name" value="Metallo-B-lactamas"/>
</dbReference>
<keyword evidence="10" id="KW-0689">Ribosomal protein</keyword>
<dbReference type="GO" id="GO:0042781">
    <property type="term" value="F:3'-tRNA processing endoribonuclease activity"/>
    <property type="evidence" value="ECO:0007669"/>
    <property type="project" value="TreeGrafter"/>
</dbReference>
<dbReference type="GO" id="GO:1990904">
    <property type="term" value="C:ribonucleoprotein complex"/>
    <property type="evidence" value="ECO:0007669"/>
    <property type="project" value="UniProtKB-KW"/>
</dbReference>
<keyword evidence="6" id="KW-0479">Metal-binding</keyword>
<evidence type="ECO:0000256" key="4">
    <source>
        <dbReference type="ARBA" id="ARBA00022694"/>
    </source>
</evidence>
<keyword evidence="9" id="KW-0862">Zinc</keyword>
<evidence type="ECO:0000256" key="9">
    <source>
        <dbReference type="ARBA" id="ARBA00022833"/>
    </source>
</evidence>
<comment type="cofactor">
    <cofactor evidence="1">
        <name>Zn(2+)</name>
        <dbReference type="ChEBI" id="CHEBI:29105"/>
    </cofactor>
</comment>
<dbReference type="SUPFAM" id="SSF56281">
    <property type="entry name" value="Metallo-hydrolase/oxidoreductase"/>
    <property type="match status" value="1"/>
</dbReference>
<dbReference type="GO" id="GO:0003735">
    <property type="term" value="F:structural constituent of ribosome"/>
    <property type="evidence" value="ECO:0007669"/>
    <property type="project" value="InterPro"/>
</dbReference>
<evidence type="ECO:0000256" key="6">
    <source>
        <dbReference type="ARBA" id="ARBA00022723"/>
    </source>
</evidence>
<dbReference type="GO" id="GO:0005840">
    <property type="term" value="C:ribosome"/>
    <property type="evidence" value="ECO:0007669"/>
    <property type="project" value="UniProtKB-KW"/>
</dbReference>
<evidence type="ECO:0000313" key="14">
    <source>
        <dbReference type="Proteomes" id="UP000789342"/>
    </source>
</evidence>
<comment type="similarity">
    <text evidence="2">Belongs to the bacterial ribosomal protein bS21 family.</text>
</comment>
<dbReference type="Pfam" id="PF01165">
    <property type="entry name" value="Ribosomal_S21"/>
    <property type="match status" value="1"/>
</dbReference>
<feature type="domain" description="Metallo-beta-lactamase" evidence="12">
    <location>
        <begin position="22"/>
        <end position="305"/>
    </location>
</feature>
<comment type="subunit">
    <text evidence="3">Homodimer.</text>
</comment>
<evidence type="ECO:0000256" key="3">
    <source>
        <dbReference type="ARBA" id="ARBA00011738"/>
    </source>
</evidence>
<dbReference type="SMART" id="SM00849">
    <property type="entry name" value="Lactamase_B"/>
    <property type="match status" value="1"/>
</dbReference>
<evidence type="ECO:0000256" key="8">
    <source>
        <dbReference type="ARBA" id="ARBA00022801"/>
    </source>
</evidence>
<evidence type="ECO:0000256" key="2">
    <source>
        <dbReference type="ARBA" id="ARBA00006640"/>
    </source>
</evidence>
<accession>A0A9N8ZL60</accession>
<sequence>MTNSIEITFLGTSSAQPTPDRNTSSLALTIDGTSWLFDVGEATQHQILKVSNIKWGKIDRIFITHLHGDHVFGLPPLLCTATKNLTTTSSDTARHPIEIYGPSGLRKFLRQTLKLTRSFLGRDYMVHELLFPEDPVDHPDKKELYDFEQLGKNIQLQRSGENLYWEVIDGKSYKITAAPIKHSIPCLGYVFSENPLPGKIDIQVIKPILLRNKEALGIKNPMELVKKLQNGETLHLPDGTIIEPPPRRPGRKIVLLGDTYDPSGIIHLAMNADVLVHEATNALTSSDPPGTSYESVEEGAIRRGHSTARMAGKFAAQINAHKLILTHFSSRYRGCGSKIIEEIRMSAVETFGNDRVICAEDRLPNLFTQNIRKKSTQISTPFDAPPSVMYSPAFPTARPAEGDRSPTAGRTVNVSGNATIGYRRLWSILNANKIRQEVRRGRYYEKPTIRRKRIRREISEARFKEAIKKKVNTVLQMKARLVNGQ</sequence>
<dbReference type="PANTHER" id="PTHR46018">
    <property type="entry name" value="ZINC PHOSPHODIESTERASE ELAC PROTEIN 1"/>
    <property type="match status" value="1"/>
</dbReference>
<reference evidence="13" key="1">
    <citation type="submission" date="2021-06" db="EMBL/GenBank/DDBJ databases">
        <authorList>
            <person name="Kallberg Y."/>
            <person name="Tangrot J."/>
            <person name="Rosling A."/>
        </authorList>
    </citation>
    <scope>NUCLEOTIDE SEQUENCE</scope>
    <source>
        <strain evidence="13">CL551</strain>
    </source>
</reference>
<dbReference type="CDD" id="cd07717">
    <property type="entry name" value="RNaseZ_ZiPD-like_MBL-fold"/>
    <property type="match status" value="1"/>
</dbReference>
<proteinExistence type="inferred from homology"/>
<dbReference type="Pfam" id="PF23023">
    <property type="entry name" value="Anti-Pycsar_Apyc1"/>
    <property type="match status" value="1"/>
</dbReference>
<evidence type="ECO:0000259" key="12">
    <source>
        <dbReference type="SMART" id="SM00849"/>
    </source>
</evidence>
<protein>
    <submittedName>
        <fullName evidence="13">1167_t:CDS:1</fullName>
    </submittedName>
</protein>
<evidence type="ECO:0000256" key="11">
    <source>
        <dbReference type="ARBA" id="ARBA00023274"/>
    </source>
</evidence>
<organism evidence="13 14">
    <name type="scientific">Acaulospora morrowiae</name>
    <dbReference type="NCBI Taxonomy" id="94023"/>
    <lineage>
        <taxon>Eukaryota</taxon>
        <taxon>Fungi</taxon>
        <taxon>Fungi incertae sedis</taxon>
        <taxon>Mucoromycota</taxon>
        <taxon>Glomeromycotina</taxon>
        <taxon>Glomeromycetes</taxon>
        <taxon>Diversisporales</taxon>
        <taxon>Acaulosporaceae</taxon>
        <taxon>Acaulospora</taxon>
    </lineage>
</organism>
<dbReference type="InterPro" id="IPR001911">
    <property type="entry name" value="Ribosomal_bS21"/>
</dbReference>
<evidence type="ECO:0000256" key="5">
    <source>
        <dbReference type="ARBA" id="ARBA00022722"/>
    </source>
</evidence>
<name>A0A9N8ZL60_9GLOM</name>
<keyword evidence="8" id="KW-0378">Hydrolase</keyword>
<dbReference type="HAMAP" id="MF_01818">
    <property type="entry name" value="RNase_Z_BN"/>
    <property type="match status" value="1"/>
</dbReference>
<dbReference type="GO" id="GO:0046872">
    <property type="term" value="F:metal ion binding"/>
    <property type="evidence" value="ECO:0007669"/>
    <property type="project" value="UniProtKB-KW"/>
</dbReference>
<keyword evidence="4" id="KW-0819">tRNA processing</keyword>
<keyword evidence="11" id="KW-0687">Ribonucleoprotein</keyword>
<dbReference type="Gene3D" id="3.60.15.10">
    <property type="entry name" value="Ribonuclease Z/Hydroxyacylglutathione hydrolase-like"/>
    <property type="match status" value="1"/>
</dbReference>
<keyword evidence="14" id="KW-1185">Reference proteome</keyword>
<dbReference type="InterPro" id="IPR013471">
    <property type="entry name" value="RNase_Z/BN"/>
</dbReference>
<evidence type="ECO:0000256" key="7">
    <source>
        <dbReference type="ARBA" id="ARBA00022759"/>
    </source>
</evidence>
<keyword evidence="5" id="KW-0540">Nuclease</keyword>
<dbReference type="PANTHER" id="PTHR46018:SF2">
    <property type="entry name" value="ZINC PHOSPHODIESTERASE ELAC PROTEIN 1"/>
    <property type="match status" value="1"/>
</dbReference>
<evidence type="ECO:0000256" key="1">
    <source>
        <dbReference type="ARBA" id="ARBA00001947"/>
    </source>
</evidence>
<dbReference type="GO" id="GO:0005634">
    <property type="term" value="C:nucleus"/>
    <property type="evidence" value="ECO:0007669"/>
    <property type="project" value="TreeGrafter"/>
</dbReference>
<keyword evidence="7" id="KW-0255">Endonuclease</keyword>
<dbReference type="InterPro" id="IPR036866">
    <property type="entry name" value="RibonucZ/Hydroxyglut_hydro"/>
</dbReference>
<evidence type="ECO:0000256" key="10">
    <source>
        <dbReference type="ARBA" id="ARBA00022980"/>
    </source>
</evidence>
<dbReference type="OrthoDB" id="527344at2759"/>
<comment type="caution">
    <text evidence="13">The sequence shown here is derived from an EMBL/GenBank/DDBJ whole genome shotgun (WGS) entry which is preliminary data.</text>
</comment>
<dbReference type="Proteomes" id="UP000789342">
    <property type="component" value="Unassembled WGS sequence"/>
</dbReference>
<dbReference type="AlphaFoldDB" id="A0A9N8ZL60"/>
<dbReference type="EMBL" id="CAJVPV010001490">
    <property type="protein sequence ID" value="CAG8499225.1"/>
    <property type="molecule type" value="Genomic_DNA"/>
</dbReference>
<dbReference type="GO" id="GO:0006412">
    <property type="term" value="P:translation"/>
    <property type="evidence" value="ECO:0007669"/>
    <property type="project" value="InterPro"/>
</dbReference>
<evidence type="ECO:0000313" key="13">
    <source>
        <dbReference type="EMBL" id="CAG8499225.1"/>
    </source>
</evidence>